<evidence type="ECO:0000313" key="2">
    <source>
        <dbReference type="Proteomes" id="UP000095009"/>
    </source>
</evidence>
<dbReference type="PIRSF" id="PIRSF008757">
    <property type="entry name" value="UCP008757"/>
    <property type="match status" value="1"/>
</dbReference>
<dbReference type="PANTHER" id="PTHR28255:SF1">
    <property type="entry name" value="UPF0303 PROTEIN YBR137W"/>
    <property type="match status" value="1"/>
</dbReference>
<dbReference type="Pfam" id="PF03928">
    <property type="entry name" value="HbpS-like"/>
    <property type="match status" value="1"/>
</dbReference>
<dbReference type="OrthoDB" id="2209940at2759"/>
<dbReference type="AlphaFoldDB" id="A0A1E3PQY9"/>
<dbReference type="PANTHER" id="PTHR28255">
    <property type="match status" value="1"/>
</dbReference>
<dbReference type="GO" id="GO:0072380">
    <property type="term" value="C:TRC complex"/>
    <property type="evidence" value="ECO:0007669"/>
    <property type="project" value="EnsemblFungi"/>
</dbReference>
<keyword evidence="2" id="KW-1185">Reference proteome</keyword>
<dbReference type="EMBL" id="KV454406">
    <property type="protein sequence ID" value="ODQ67730.1"/>
    <property type="molecule type" value="Genomic_DNA"/>
</dbReference>
<dbReference type="Gene3D" id="3.30.450.150">
    <property type="entry name" value="Haem-degrading domain"/>
    <property type="match status" value="1"/>
</dbReference>
<proteinExistence type="predicted"/>
<organism evidence="1 2">
    <name type="scientific">Nadsonia fulvescens var. elongata DSM 6958</name>
    <dbReference type="NCBI Taxonomy" id="857566"/>
    <lineage>
        <taxon>Eukaryota</taxon>
        <taxon>Fungi</taxon>
        <taxon>Dikarya</taxon>
        <taxon>Ascomycota</taxon>
        <taxon>Saccharomycotina</taxon>
        <taxon>Dipodascomycetes</taxon>
        <taxon>Dipodascales</taxon>
        <taxon>Dipodascales incertae sedis</taxon>
        <taxon>Nadsonia</taxon>
    </lineage>
</organism>
<dbReference type="InterPro" id="IPR038084">
    <property type="entry name" value="PduO/GlcC-like_sf"/>
</dbReference>
<dbReference type="STRING" id="857566.A0A1E3PQY9"/>
<evidence type="ECO:0008006" key="3">
    <source>
        <dbReference type="Google" id="ProtNLM"/>
    </source>
</evidence>
<evidence type="ECO:0000313" key="1">
    <source>
        <dbReference type="EMBL" id="ODQ67730.1"/>
    </source>
</evidence>
<dbReference type="Proteomes" id="UP000095009">
    <property type="component" value="Unassembled WGS sequence"/>
</dbReference>
<reference evidence="1 2" key="1">
    <citation type="journal article" date="2016" name="Proc. Natl. Acad. Sci. U.S.A.">
        <title>Comparative genomics of biotechnologically important yeasts.</title>
        <authorList>
            <person name="Riley R."/>
            <person name="Haridas S."/>
            <person name="Wolfe K.H."/>
            <person name="Lopes M.R."/>
            <person name="Hittinger C.T."/>
            <person name="Goeker M."/>
            <person name="Salamov A.A."/>
            <person name="Wisecaver J.H."/>
            <person name="Long T.M."/>
            <person name="Calvey C.H."/>
            <person name="Aerts A.L."/>
            <person name="Barry K.W."/>
            <person name="Choi C."/>
            <person name="Clum A."/>
            <person name="Coughlan A.Y."/>
            <person name="Deshpande S."/>
            <person name="Douglass A.P."/>
            <person name="Hanson S.J."/>
            <person name="Klenk H.-P."/>
            <person name="LaButti K.M."/>
            <person name="Lapidus A."/>
            <person name="Lindquist E.A."/>
            <person name="Lipzen A.M."/>
            <person name="Meier-Kolthoff J.P."/>
            <person name="Ohm R.A."/>
            <person name="Otillar R.P."/>
            <person name="Pangilinan J.L."/>
            <person name="Peng Y."/>
            <person name="Rokas A."/>
            <person name="Rosa C.A."/>
            <person name="Scheuner C."/>
            <person name="Sibirny A.A."/>
            <person name="Slot J.C."/>
            <person name="Stielow J.B."/>
            <person name="Sun H."/>
            <person name="Kurtzman C.P."/>
            <person name="Blackwell M."/>
            <person name="Grigoriev I.V."/>
            <person name="Jeffries T.W."/>
        </authorList>
    </citation>
    <scope>NUCLEOTIDE SEQUENCE [LARGE SCALE GENOMIC DNA]</scope>
    <source>
        <strain evidence="1 2">DSM 6958</strain>
    </source>
</reference>
<protein>
    <recommendedName>
        <fullName evidence="3">DUF336-domain-containing protein</fullName>
    </recommendedName>
</protein>
<dbReference type="NCBIfam" id="NF002696">
    <property type="entry name" value="PRK02487.1-5"/>
    <property type="match status" value="1"/>
</dbReference>
<gene>
    <name evidence="1" type="ORF">NADFUDRAFT_80901</name>
</gene>
<dbReference type="SUPFAM" id="SSF143744">
    <property type="entry name" value="GlcG-like"/>
    <property type="match status" value="1"/>
</dbReference>
<accession>A0A1E3PQY9</accession>
<sequence length="161" mass="17989">MGIDYELPVLNAQEEETIFPTFNADIAFDLGSCVRRLAQDHGPPVAIDITLASGQLMFHCSSKPGTNIDNQEWIKRKRATVLRFGRSSFYIGCKLRKDQRELEKAFFISEKEYCTHGGGLPIRVAGTEGVYAVLCVSGLRQDMDHELGIKAMKETIANIHL</sequence>
<dbReference type="GO" id="GO:0006620">
    <property type="term" value="P:post-translational protein targeting to endoplasmic reticulum membrane"/>
    <property type="evidence" value="ECO:0007669"/>
    <property type="project" value="EnsemblFungi"/>
</dbReference>
<name>A0A1E3PQY9_9ASCO</name>
<dbReference type="InterPro" id="IPR005624">
    <property type="entry name" value="PduO/GlcC-like"/>
</dbReference>
<dbReference type="InterPro" id="IPR010371">
    <property type="entry name" value="YBR137W-like"/>
</dbReference>